<dbReference type="Proteomes" id="UP001149821">
    <property type="component" value="Unassembled WGS sequence"/>
</dbReference>
<dbReference type="RefSeq" id="WP_274141379.1">
    <property type="nucleotide sequence ID" value="NZ_JAJUBB010000004.1"/>
</dbReference>
<evidence type="ECO:0000313" key="1">
    <source>
        <dbReference type="EMBL" id="MDD1781084.1"/>
    </source>
</evidence>
<proteinExistence type="predicted"/>
<evidence type="ECO:0000313" key="2">
    <source>
        <dbReference type="Proteomes" id="UP001149821"/>
    </source>
</evidence>
<sequence>MKSAKEFAAWLMNRFSTHADVYLTRKDITELTSRQSLRSEFIHDVHCELMGFGRALVADVKNDRYYMVAVSNTYWKDVGDVYAATSEQTAGCEAIKAPSDDTIRPFKTNT</sequence>
<keyword evidence="2" id="KW-1185">Reference proteome</keyword>
<name>A0ABT5QJP4_9GAMM</name>
<gene>
    <name evidence="1" type="ORF">LRP49_07690</name>
</gene>
<protein>
    <submittedName>
        <fullName evidence="1">Uncharacterized protein</fullName>
    </submittedName>
</protein>
<comment type="caution">
    <text evidence="1">The sequence shown here is derived from an EMBL/GenBank/DDBJ whole genome shotgun (WGS) entry which is preliminary data.</text>
</comment>
<dbReference type="EMBL" id="JAJUBB010000004">
    <property type="protein sequence ID" value="MDD1781084.1"/>
    <property type="molecule type" value="Genomic_DNA"/>
</dbReference>
<organism evidence="1 2">
    <name type="scientific">Enterovibrio qingdaonensis</name>
    <dbReference type="NCBI Taxonomy" id="2899818"/>
    <lineage>
        <taxon>Bacteria</taxon>
        <taxon>Pseudomonadati</taxon>
        <taxon>Pseudomonadota</taxon>
        <taxon>Gammaproteobacteria</taxon>
        <taxon>Vibrionales</taxon>
        <taxon>Vibrionaceae</taxon>
        <taxon>Enterovibrio</taxon>
    </lineage>
</organism>
<accession>A0ABT5QJP4</accession>
<reference evidence="1" key="1">
    <citation type="submission" date="2021-12" db="EMBL/GenBank/DDBJ databases">
        <title>Enterovibrio ZSDZ35 sp. nov. and Enterovibrio ZSDZ42 sp. nov., isolated from coastal seawater in Qingdao.</title>
        <authorList>
            <person name="Zhang P."/>
        </authorList>
    </citation>
    <scope>NUCLEOTIDE SEQUENCE</scope>
    <source>
        <strain evidence="1">ZSDZ35</strain>
    </source>
</reference>